<dbReference type="EMBL" id="JBHTJG010000016">
    <property type="protein sequence ID" value="MFD0948671.1"/>
    <property type="molecule type" value="Genomic_DNA"/>
</dbReference>
<evidence type="ECO:0000313" key="4">
    <source>
        <dbReference type="Proteomes" id="UP001596977"/>
    </source>
</evidence>
<name>A0ABW3HAZ4_9SPHN</name>
<evidence type="ECO:0000256" key="2">
    <source>
        <dbReference type="SAM" id="SignalP"/>
    </source>
</evidence>
<protein>
    <recommendedName>
        <fullName evidence="5">Secreted protein</fullName>
    </recommendedName>
</protein>
<reference evidence="4" key="1">
    <citation type="journal article" date="2019" name="Int. J. Syst. Evol. Microbiol.">
        <title>The Global Catalogue of Microorganisms (GCM) 10K type strain sequencing project: providing services to taxonomists for standard genome sequencing and annotation.</title>
        <authorList>
            <consortium name="The Broad Institute Genomics Platform"/>
            <consortium name="The Broad Institute Genome Sequencing Center for Infectious Disease"/>
            <person name="Wu L."/>
            <person name="Ma J."/>
        </authorList>
    </citation>
    <scope>NUCLEOTIDE SEQUENCE [LARGE SCALE GENOMIC DNA]</scope>
    <source>
        <strain evidence="4">CCUG 62982</strain>
    </source>
</reference>
<evidence type="ECO:0008006" key="5">
    <source>
        <dbReference type="Google" id="ProtNLM"/>
    </source>
</evidence>
<sequence>MNRSIARGIAMLAIGSAALALAACGGKPEESNVETNLIVNEEVVNEVAENVVEPAPVVQNVARAPAPRGAEFGNTTSETIDDAEAVGMTSRVDRGEGEKPAQ</sequence>
<dbReference type="PROSITE" id="PS51257">
    <property type="entry name" value="PROKAR_LIPOPROTEIN"/>
    <property type="match status" value="1"/>
</dbReference>
<dbReference type="Proteomes" id="UP001596977">
    <property type="component" value="Unassembled WGS sequence"/>
</dbReference>
<gene>
    <name evidence="3" type="ORF">ACFQ1E_20190</name>
</gene>
<feature type="signal peptide" evidence="2">
    <location>
        <begin position="1"/>
        <end position="22"/>
    </location>
</feature>
<keyword evidence="2" id="KW-0732">Signal</keyword>
<accession>A0ABW3HAZ4</accession>
<feature type="chain" id="PRO_5047462249" description="Secreted protein" evidence="2">
    <location>
        <begin position="23"/>
        <end position="102"/>
    </location>
</feature>
<keyword evidence="4" id="KW-1185">Reference proteome</keyword>
<organism evidence="3 4">
    <name type="scientific">Sphingomonas canadensis</name>
    <dbReference type="NCBI Taxonomy" id="1219257"/>
    <lineage>
        <taxon>Bacteria</taxon>
        <taxon>Pseudomonadati</taxon>
        <taxon>Pseudomonadota</taxon>
        <taxon>Alphaproteobacteria</taxon>
        <taxon>Sphingomonadales</taxon>
        <taxon>Sphingomonadaceae</taxon>
        <taxon>Sphingomonas</taxon>
    </lineage>
</organism>
<proteinExistence type="predicted"/>
<feature type="region of interest" description="Disordered" evidence="1">
    <location>
        <begin position="68"/>
        <end position="102"/>
    </location>
</feature>
<feature type="compositionally biased region" description="Basic and acidic residues" evidence="1">
    <location>
        <begin position="91"/>
        <end position="102"/>
    </location>
</feature>
<evidence type="ECO:0000313" key="3">
    <source>
        <dbReference type="EMBL" id="MFD0948671.1"/>
    </source>
</evidence>
<dbReference type="RefSeq" id="WP_264946631.1">
    <property type="nucleotide sequence ID" value="NZ_JAPDRA010000017.1"/>
</dbReference>
<comment type="caution">
    <text evidence="3">The sequence shown here is derived from an EMBL/GenBank/DDBJ whole genome shotgun (WGS) entry which is preliminary data.</text>
</comment>
<evidence type="ECO:0000256" key="1">
    <source>
        <dbReference type="SAM" id="MobiDB-lite"/>
    </source>
</evidence>